<name>A0A7Z0QBS4_9BRAD</name>
<gene>
    <name evidence="2" type="ORF">G6321_00043265</name>
    <name evidence="1" type="ORF">G6321_25095</name>
</gene>
<dbReference type="AlphaFoldDB" id="A0A7Z0QBS4"/>
<evidence type="ECO:0000313" key="3">
    <source>
        <dbReference type="Proteomes" id="UP000564836"/>
    </source>
</evidence>
<organism evidence="1">
    <name type="scientific">Bradyrhizobium barranii subsp. barranii</name>
    <dbReference type="NCBI Taxonomy" id="2823807"/>
    <lineage>
        <taxon>Bacteria</taxon>
        <taxon>Pseudomonadati</taxon>
        <taxon>Pseudomonadota</taxon>
        <taxon>Alphaproteobacteria</taxon>
        <taxon>Hyphomicrobiales</taxon>
        <taxon>Nitrobacteraceae</taxon>
        <taxon>Bradyrhizobium</taxon>
        <taxon>Bradyrhizobium barranii</taxon>
    </lineage>
</organism>
<protein>
    <submittedName>
        <fullName evidence="1">Uncharacterized protein</fullName>
    </submittedName>
</protein>
<reference evidence="2 3" key="3">
    <citation type="journal article" date="2022" name="Int. J. Syst. Evol. Microbiol.">
        <title>Strains of Bradyrhizobium barranii sp. nov. associated with legumes native to Canada are symbionts of soybeans and belong to different subspecies (subsp. barranii subsp. nov. and subsp. apii subsp. nov.) and symbiovars (sv. glycinearum and sv. septentrionale).</title>
        <authorList>
            <person name="Bromfield E.S.P."/>
            <person name="Cloutier S."/>
            <person name="Wasai-Hara S."/>
            <person name="Minamisawa K."/>
        </authorList>
    </citation>
    <scope>NUCLEOTIDE SEQUENCE [LARGE SCALE GENOMIC DNA]</scope>
    <source>
        <strain evidence="2 3">323S2</strain>
    </source>
</reference>
<evidence type="ECO:0000313" key="2">
    <source>
        <dbReference type="EMBL" id="UGX92449.1"/>
    </source>
</evidence>
<evidence type="ECO:0000313" key="1">
    <source>
        <dbReference type="EMBL" id="NYY91555.1"/>
    </source>
</evidence>
<dbReference type="EMBL" id="JACBFH010000001">
    <property type="protein sequence ID" value="NYY91555.1"/>
    <property type="molecule type" value="Genomic_DNA"/>
</dbReference>
<accession>A0A7Z0QBS4</accession>
<sequence length="56" mass="6049">MQRYYFPIIHNGRFQPDSDGEMFGPADLAGQYGASVARDIGGDTSRNSKRVGAKAA</sequence>
<dbReference type="Proteomes" id="UP000564836">
    <property type="component" value="Chromosome"/>
</dbReference>
<reference evidence="1" key="2">
    <citation type="submission" date="2020-06" db="EMBL/GenBank/DDBJ databases">
        <title>Whole Genome Sequence of Bradyrhizobium sp. Strain 323S2.</title>
        <authorList>
            <person name="Bromfield E.S.P."/>
        </authorList>
    </citation>
    <scope>NUCLEOTIDE SEQUENCE [LARGE SCALE GENOMIC DNA]</scope>
    <source>
        <strain evidence="1">323S2</strain>
    </source>
</reference>
<reference evidence="2 3" key="1">
    <citation type="journal article" date="2017" name="Syst. Appl. Microbiol.">
        <title>Soybeans inoculated with root zone soils of Canadian native legumes harbour diverse and novel Bradyrhizobium spp. that possess agricultural potential.</title>
        <authorList>
            <person name="Bromfield E.S.P."/>
            <person name="Cloutier S."/>
            <person name="Tambong J.T."/>
            <person name="Tran Thi T.V."/>
        </authorList>
    </citation>
    <scope>NUCLEOTIDE SEQUENCE [LARGE SCALE GENOMIC DNA]</scope>
    <source>
        <strain evidence="2 3">323S2</strain>
    </source>
</reference>
<proteinExistence type="predicted"/>
<dbReference type="RefSeq" id="WP_157790395.1">
    <property type="nucleotide sequence ID" value="NZ_CP088280.1"/>
</dbReference>
<dbReference type="EMBL" id="CP088280">
    <property type="protein sequence ID" value="UGX92449.1"/>
    <property type="molecule type" value="Genomic_DNA"/>
</dbReference>